<name>A0A1C3ER85_9GAMM</name>
<proteinExistence type="predicted"/>
<dbReference type="GO" id="GO:0016747">
    <property type="term" value="F:acyltransferase activity, transferring groups other than amino-acyl groups"/>
    <property type="evidence" value="ECO:0007669"/>
    <property type="project" value="InterPro"/>
</dbReference>
<dbReference type="Pfam" id="PF00583">
    <property type="entry name" value="Acetyltransf_1"/>
    <property type="match status" value="1"/>
</dbReference>
<comment type="caution">
    <text evidence="2">The sequence shown here is derived from an EMBL/GenBank/DDBJ whole genome shotgun (WGS) entry which is preliminary data.</text>
</comment>
<gene>
    <name evidence="2" type="ORF">A8L45_03580</name>
</gene>
<dbReference type="InterPro" id="IPR050276">
    <property type="entry name" value="MshD_Acetyltransferase"/>
</dbReference>
<dbReference type="STRING" id="1080227.A8L45_03580"/>
<dbReference type="InterPro" id="IPR000182">
    <property type="entry name" value="GNAT_dom"/>
</dbReference>
<evidence type="ECO:0000313" key="2">
    <source>
        <dbReference type="EMBL" id="ODA35742.1"/>
    </source>
</evidence>
<accession>A0A1C3ER85</accession>
<dbReference type="PROSITE" id="PS51186">
    <property type="entry name" value="GNAT"/>
    <property type="match status" value="1"/>
</dbReference>
<dbReference type="InterPro" id="IPR016181">
    <property type="entry name" value="Acyl_CoA_acyltransferase"/>
</dbReference>
<dbReference type="SUPFAM" id="SSF55729">
    <property type="entry name" value="Acyl-CoA N-acyltransferases (Nat)"/>
    <property type="match status" value="1"/>
</dbReference>
<dbReference type="Gene3D" id="3.40.630.30">
    <property type="match status" value="1"/>
</dbReference>
<reference evidence="2 3" key="1">
    <citation type="submission" date="2016-05" db="EMBL/GenBank/DDBJ databases">
        <title>Genomic Taxonomy of the Vibrionaceae.</title>
        <authorList>
            <person name="Gomez-Gil B."/>
            <person name="Enciso-Ibarra J."/>
        </authorList>
    </citation>
    <scope>NUCLEOTIDE SEQUENCE [LARGE SCALE GENOMIC DNA]</scope>
    <source>
        <strain evidence="2 3">CAIM 1920</strain>
    </source>
</reference>
<dbReference type="Proteomes" id="UP000094936">
    <property type="component" value="Unassembled WGS sequence"/>
</dbReference>
<dbReference type="CDD" id="cd04301">
    <property type="entry name" value="NAT_SF"/>
    <property type="match status" value="1"/>
</dbReference>
<dbReference type="EMBL" id="LYBM01000003">
    <property type="protein sequence ID" value="ODA35742.1"/>
    <property type="molecule type" value="Genomic_DNA"/>
</dbReference>
<dbReference type="AlphaFoldDB" id="A0A1C3ER85"/>
<protein>
    <recommendedName>
        <fullName evidence="1">N-acetyltransferase domain-containing protein</fullName>
    </recommendedName>
</protein>
<sequence>MSLETLSGKDIELHKEFIYVALWDAPDEPRRPRDSVNHPKVAAYYNDWGQPHDLGVIAYVDGNAAGFIQSRIKESVTVDYANYPELVIAVMPLYQGKGIGSQLFKWLLAEVRHKYPGIRLGVNPKNKAAIALYKRFQFEFYAQPEGAYPQMVVKFD</sequence>
<evidence type="ECO:0000259" key="1">
    <source>
        <dbReference type="PROSITE" id="PS51186"/>
    </source>
</evidence>
<keyword evidence="3" id="KW-1185">Reference proteome</keyword>
<dbReference type="PANTHER" id="PTHR43617">
    <property type="entry name" value="L-AMINO ACID N-ACETYLTRANSFERASE"/>
    <property type="match status" value="1"/>
</dbReference>
<organism evidence="2 3">
    <name type="scientific">Veronia pacifica</name>
    <dbReference type="NCBI Taxonomy" id="1080227"/>
    <lineage>
        <taxon>Bacteria</taxon>
        <taxon>Pseudomonadati</taxon>
        <taxon>Pseudomonadota</taxon>
        <taxon>Gammaproteobacteria</taxon>
        <taxon>Vibrionales</taxon>
        <taxon>Vibrionaceae</taxon>
        <taxon>Veronia</taxon>
    </lineage>
</organism>
<feature type="domain" description="N-acetyltransferase" evidence="1">
    <location>
        <begin position="1"/>
        <end position="156"/>
    </location>
</feature>
<evidence type="ECO:0000313" key="3">
    <source>
        <dbReference type="Proteomes" id="UP000094936"/>
    </source>
</evidence>